<comment type="caution">
    <text evidence="1">The sequence shown here is derived from an EMBL/GenBank/DDBJ whole genome shotgun (WGS) entry which is preliminary data.</text>
</comment>
<dbReference type="AlphaFoldDB" id="A0A7J8YW08"/>
<organism evidence="1 2">
    <name type="scientific">Gossypium laxum</name>
    <dbReference type="NCBI Taxonomy" id="34288"/>
    <lineage>
        <taxon>Eukaryota</taxon>
        <taxon>Viridiplantae</taxon>
        <taxon>Streptophyta</taxon>
        <taxon>Embryophyta</taxon>
        <taxon>Tracheophyta</taxon>
        <taxon>Spermatophyta</taxon>
        <taxon>Magnoliopsida</taxon>
        <taxon>eudicotyledons</taxon>
        <taxon>Gunneridae</taxon>
        <taxon>Pentapetalae</taxon>
        <taxon>rosids</taxon>
        <taxon>malvids</taxon>
        <taxon>Malvales</taxon>
        <taxon>Malvaceae</taxon>
        <taxon>Malvoideae</taxon>
        <taxon>Gossypium</taxon>
    </lineage>
</organism>
<accession>A0A7J8YW08</accession>
<evidence type="ECO:0000313" key="1">
    <source>
        <dbReference type="EMBL" id="MBA0703522.1"/>
    </source>
</evidence>
<gene>
    <name evidence="1" type="ORF">Golax_015841</name>
</gene>
<dbReference type="Proteomes" id="UP000593574">
    <property type="component" value="Unassembled WGS sequence"/>
</dbReference>
<sequence length="18" mass="2246">MKDLRFIIKTFIKFTTSR</sequence>
<name>A0A7J8YW08_9ROSI</name>
<proteinExistence type="predicted"/>
<protein>
    <submittedName>
        <fullName evidence="1">Uncharacterized protein</fullName>
    </submittedName>
</protein>
<keyword evidence="2" id="KW-1185">Reference proteome</keyword>
<reference evidence="1 2" key="1">
    <citation type="journal article" date="2019" name="Genome Biol. Evol.">
        <title>Insights into the evolution of the New World diploid cottons (Gossypium, subgenus Houzingenia) based on genome sequencing.</title>
        <authorList>
            <person name="Grover C.E."/>
            <person name="Arick M.A. 2nd"/>
            <person name="Thrash A."/>
            <person name="Conover J.L."/>
            <person name="Sanders W.S."/>
            <person name="Peterson D.G."/>
            <person name="Frelichowski J.E."/>
            <person name="Scheffler J.A."/>
            <person name="Scheffler B.E."/>
            <person name="Wendel J.F."/>
        </authorList>
    </citation>
    <scope>NUCLEOTIDE SEQUENCE [LARGE SCALE GENOMIC DNA]</scope>
    <source>
        <strain evidence="1">4</strain>
        <tissue evidence="1">Leaf</tissue>
    </source>
</reference>
<evidence type="ECO:0000313" key="2">
    <source>
        <dbReference type="Proteomes" id="UP000593574"/>
    </source>
</evidence>
<dbReference type="EMBL" id="JABEZV010000001">
    <property type="protein sequence ID" value="MBA0703522.1"/>
    <property type="molecule type" value="Genomic_DNA"/>
</dbReference>